<accession>A0A9X3ANX3</accession>
<dbReference type="Proteomes" id="UP001150641">
    <property type="component" value="Unassembled WGS sequence"/>
</dbReference>
<evidence type="ECO:0000313" key="2">
    <source>
        <dbReference type="EMBL" id="MCT4702546.1"/>
    </source>
</evidence>
<comment type="caution">
    <text evidence="2">The sequence shown here is derived from an EMBL/GenBank/DDBJ whole genome shotgun (WGS) entry which is preliminary data.</text>
</comment>
<dbReference type="InterPro" id="IPR029044">
    <property type="entry name" value="Nucleotide-diphossugar_trans"/>
</dbReference>
<dbReference type="SUPFAM" id="SSF53448">
    <property type="entry name" value="Nucleotide-diphospho-sugar transferases"/>
    <property type="match status" value="1"/>
</dbReference>
<evidence type="ECO:0000313" key="3">
    <source>
        <dbReference type="Proteomes" id="UP001150641"/>
    </source>
</evidence>
<evidence type="ECO:0000259" key="1">
    <source>
        <dbReference type="Pfam" id="PF12919"/>
    </source>
</evidence>
<name>A0A9X3ANX3_9ENTR</name>
<gene>
    <name evidence="2" type="ORF">MUA00_12180</name>
</gene>
<reference evidence="2" key="1">
    <citation type="submission" date="2022-03" db="EMBL/GenBank/DDBJ databases">
        <title>Proposal of a novel genus Dryocolo and two novel species.</title>
        <authorList>
            <person name="Maddock D.W."/>
            <person name="Brady C.L."/>
            <person name="Denman S."/>
            <person name="Arnold D."/>
        </authorList>
    </citation>
    <scope>NUCLEOTIDE SEQUENCE</scope>
    <source>
        <strain evidence="2">H6W4</strain>
    </source>
</reference>
<protein>
    <submittedName>
        <fullName evidence="2">Glycosyl transferase</fullName>
    </submittedName>
</protein>
<dbReference type="Pfam" id="PF12919">
    <property type="entry name" value="TcdA_TcdB"/>
    <property type="match status" value="1"/>
</dbReference>
<organism evidence="2 3">
    <name type="scientific">Dryocola boscaweniae</name>
    <dbReference type="NCBI Taxonomy" id="2925397"/>
    <lineage>
        <taxon>Bacteria</taxon>
        <taxon>Pseudomonadati</taxon>
        <taxon>Pseudomonadota</taxon>
        <taxon>Gammaproteobacteria</taxon>
        <taxon>Enterobacterales</taxon>
        <taxon>Enterobacteriaceae</taxon>
        <taxon>Dryocola</taxon>
    </lineage>
</organism>
<dbReference type="RefSeq" id="WP_271123303.1">
    <property type="nucleotide sequence ID" value="NZ_JALHAN010000065.1"/>
</dbReference>
<sequence length="454" mass="51943">MKSPLSLLRHMLKEAWQNQAKDSDIESSYNGEPEVIQTLMSLKKTLPDILHFVWIGDLQALNLEYINIWQQVNNDKIINLWLDEDCMLCHRFHILLAQHAKVVAPQDSNQKLITLQNEAFHYIYPRLDKNHTFNVLAMQFLESINVELPQYSQTASTILAKLTDRINLKSISHVFSEKFAELKKYYYYEIIIRGNFACASDIARLLILYHYGGIYIDVDTLPAIDSCFAKTKMVLRKYITSHNEYITAAMAEATLQKLSPGHECEINISTYLNKPSDIPLPIRHIINCSIREDVKKLSITDLPALGKVLCYKNLILQSAVPSLSGVYFNNVIGAFPHSKTLSIVLRTIKKRYRFLEKNNAIFTCIRAHTTHHYLARLLTYRYEAIASTGEVTLALTGPGVIVEVLLGLGYQLLKLNEDIPPYFLSIFMQNDLYGIAFFGHTLHTPEGLVSTWMK</sequence>
<keyword evidence="3" id="KW-1185">Reference proteome</keyword>
<dbReference type="Gene3D" id="3.90.550.20">
    <property type="match status" value="1"/>
</dbReference>
<dbReference type="AlphaFoldDB" id="A0A9X3ANX3"/>
<dbReference type="InterPro" id="IPR024770">
    <property type="entry name" value="TcdA/TcdB_cat"/>
</dbReference>
<proteinExistence type="predicted"/>
<dbReference type="EMBL" id="JALHAP010000078">
    <property type="protein sequence ID" value="MCT4702546.1"/>
    <property type="molecule type" value="Genomic_DNA"/>
</dbReference>
<keyword evidence="2" id="KW-0808">Transferase</keyword>
<dbReference type="GO" id="GO:0016757">
    <property type="term" value="F:glycosyltransferase activity"/>
    <property type="evidence" value="ECO:0007669"/>
    <property type="project" value="InterPro"/>
</dbReference>
<feature type="domain" description="GT44" evidence="1">
    <location>
        <begin position="49"/>
        <end position="228"/>
    </location>
</feature>